<dbReference type="EMBL" id="JBHRYN010000012">
    <property type="protein sequence ID" value="MFC3702193.1"/>
    <property type="molecule type" value="Genomic_DNA"/>
</dbReference>
<protein>
    <submittedName>
        <fullName evidence="1">Uncharacterized protein</fullName>
    </submittedName>
</protein>
<evidence type="ECO:0000313" key="1">
    <source>
        <dbReference type="EMBL" id="MFC3702193.1"/>
    </source>
</evidence>
<comment type="caution">
    <text evidence="1">The sequence shown here is derived from an EMBL/GenBank/DDBJ whole genome shotgun (WGS) entry which is preliminary data.</text>
</comment>
<keyword evidence="2" id="KW-1185">Reference proteome</keyword>
<sequence length="111" mass="12127">MKPNLKKISTIVAAANDQFDANNSRIDTVLGMIDSGLRKQGIQADAITVDCIPLDKKIVFLLHDQKPDIVTIALGNKAGDIHTSKDHPIEDVTVEHVLKVMQETLLDSESP</sequence>
<reference evidence="2" key="1">
    <citation type="journal article" date="2019" name="Int. J. Syst. Evol. Microbiol.">
        <title>The Global Catalogue of Microorganisms (GCM) 10K type strain sequencing project: providing services to taxonomists for standard genome sequencing and annotation.</title>
        <authorList>
            <consortium name="The Broad Institute Genomics Platform"/>
            <consortium name="The Broad Institute Genome Sequencing Center for Infectious Disease"/>
            <person name="Wu L."/>
            <person name="Ma J."/>
        </authorList>
    </citation>
    <scope>NUCLEOTIDE SEQUENCE [LARGE SCALE GENOMIC DNA]</scope>
    <source>
        <strain evidence="2">CECT 8288</strain>
    </source>
</reference>
<accession>A0ABV7WVV0</accession>
<organism evidence="1 2">
    <name type="scientific">Reinekea marina</name>
    <dbReference type="NCBI Taxonomy" id="1310421"/>
    <lineage>
        <taxon>Bacteria</taxon>
        <taxon>Pseudomonadati</taxon>
        <taxon>Pseudomonadota</taxon>
        <taxon>Gammaproteobacteria</taxon>
        <taxon>Oceanospirillales</taxon>
        <taxon>Saccharospirillaceae</taxon>
        <taxon>Reinekea</taxon>
    </lineage>
</organism>
<proteinExistence type="predicted"/>
<gene>
    <name evidence="1" type="ORF">ACFOND_11105</name>
</gene>
<dbReference type="Proteomes" id="UP001595710">
    <property type="component" value="Unassembled WGS sequence"/>
</dbReference>
<dbReference type="RefSeq" id="WP_290281485.1">
    <property type="nucleotide sequence ID" value="NZ_JAUFQI010000001.1"/>
</dbReference>
<name>A0ABV7WVV0_9GAMM</name>
<evidence type="ECO:0000313" key="2">
    <source>
        <dbReference type="Proteomes" id="UP001595710"/>
    </source>
</evidence>